<accession>A0ACC0A4L1</accession>
<dbReference type="EMBL" id="CM044707">
    <property type="protein sequence ID" value="KAI5654466.1"/>
    <property type="molecule type" value="Genomic_DNA"/>
</dbReference>
<name>A0ACC0A4L1_CATRO</name>
<protein>
    <submittedName>
        <fullName evidence="1">Uncharacterized protein</fullName>
    </submittedName>
</protein>
<keyword evidence="2" id="KW-1185">Reference proteome</keyword>
<proteinExistence type="predicted"/>
<reference evidence="2" key="1">
    <citation type="journal article" date="2023" name="Nat. Plants">
        <title>Single-cell RNA sequencing provides a high-resolution roadmap for understanding the multicellular compartmentation of specialized metabolism.</title>
        <authorList>
            <person name="Sun S."/>
            <person name="Shen X."/>
            <person name="Li Y."/>
            <person name="Li Y."/>
            <person name="Wang S."/>
            <person name="Li R."/>
            <person name="Zhang H."/>
            <person name="Shen G."/>
            <person name="Guo B."/>
            <person name="Wei J."/>
            <person name="Xu J."/>
            <person name="St-Pierre B."/>
            <person name="Chen S."/>
            <person name="Sun C."/>
        </authorList>
    </citation>
    <scope>NUCLEOTIDE SEQUENCE [LARGE SCALE GENOMIC DNA]</scope>
</reference>
<comment type="caution">
    <text evidence="1">The sequence shown here is derived from an EMBL/GenBank/DDBJ whole genome shotgun (WGS) entry which is preliminary data.</text>
</comment>
<evidence type="ECO:0000313" key="2">
    <source>
        <dbReference type="Proteomes" id="UP001060085"/>
    </source>
</evidence>
<evidence type="ECO:0000313" key="1">
    <source>
        <dbReference type="EMBL" id="KAI5654466.1"/>
    </source>
</evidence>
<dbReference type="Proteomes" id="UP001060085">
    <property type="component" value="Linkage Group LG07"/>
</dbReference>
<gene>
    <name evidence="1" type="ORF">M9H77_31653</name>
</gene>
<sequence length="241" mass="27232">MTLASGSDGRPRHGKRKGLTNSFISIMSKISRSRNKRSNKARDIPAPTQRKRVKASDWEQTGPADGGSIDLELIPSYGGHVAGSWLIKVPITNLSTASRIDAKELAGYWSLLVSYMPDRIVRQFGFKQCIPSHPIRSQEARRPTNNRMSVVKNLFAEALWLEAPLHLFTETWTSVPTIPPSACTDDYMQWFLPRSHPRIQNPLNIPHGFHVPADPPMPPQTLKEEKFDRMLDLLTRHYLAS</sequence>
<organism evidence="1 2">
    <name type="scientific">Catharanthus roseus</name>
    <name type="common">Madagascar periwinkle</name>
    <name type="synonym">Vinca rosea</name>
    <dbReference type="NCBI Taxonomy" id="4058"/>
    <lineage>
        <taxon>Eukaryota</taxon>
        <taxon>Viridiplantae</taxon>
        <taxon>Streptophyta</taxon>
        <taxon>Embryophyta</taxon>
        <taxon>Tracheophyta</taxon>
        <taxon>Spermatophyta</taxon>
        <taxon>Magnoliopsida</taxon>
        <taxon>eudicotyledons</taxon>
        <taxon>Gunneridae</taxon>
        <taxon>Pentapetalae</taxon>
        <taxon>asterids</taxon>
        <taxon>lamiids</taxon>
        <taxon>Gentianales</taxon>
        <taxon>Apocynaceae</taxon>
        <taxon>Rauvolfioideae</taxon>
        <taxon>Vinceae</taxon>
        <taxon>Catharanthinae</taxon>
        <taxon>Catharanthus</taxon>
    </lineage>
</organism>